<accession>A0A9P6HP36</accession>
<comment type="caution">
    <text evidence="1">The sequence shown here is derived from an EMBL/GenBank/DDBJ whole genome shotgun (WGS) entry which is preliminary data.</text>
</comment>
<proteinExistence type="predicted"/>
<sequence length="416" mass="46300">MAPASSFLLSGIFCLSDGSRMTNPSYYTEYLSTLDLINSDPPINVSIRKYAPHSEALYPDGTIVFLVAKAALPGNEDGMLDVVHCTPFQSSWEEFRKSLPSGPVHTASVIGTISAISDIGPLTTLRPSLQDQMAATPPISPWNLGISDTLFAHRDFPRIQYGPPTSRIFFSPLDDKIDRKLRDRDRLLSVHNVDVQAARIPDILTTFHASLHDRSRSSLLLFAESLRINPRVFTLNYDTNMDAEQVSALHTISFCHPRFDPNSDSDFCVYFALETQGVEALVTDLALFIRSVGQKLIKWSVLGHPDHLGPGNPLHPTLQDLAYCWDGVATAHGVLQFSAEPVAVMNIQRVFHQTALICAPLCLIHRYEYLATGIFSDVEQWTLLLAFNEMELAARELCDDIDLFVGTTDHTKRLPF</sequence>
<gene>
    <name evidence="1" type="ORF">BJ322DRAFT_1104791</name>
</gene>
<reference evidence="1" key="1">
    <citation type="journal article" date="2020" name="Nat. Commun.">
        <title>Large-scale genome sequencing of mycorrhizal fungi provides insights into the early evolution of symbiotic traits.</title>
        <authorList>
            <person name="Miyauchi S."/>
            <person name="Kiss E."/>
            <person name="Kuo A."/>
            <person name="Drula E."/>
            <person name="Kohler A."/>
            <person name="Sanchez-Garcia M."/>
            <person name="Morin E."/>
            <person name="Andreopoulos B."/>
            <person name="Barry K.W."/>
            <person name="Bonito G."/>
            <person name="Buee M."/>
            <person name="Carver A."/>
            <person name="Chen C."/>
            <person name="Cichocki N."/>
            <person name="Clum A."/>
            <person name="Culley D."/>
            <person name="Crous P.W."/>
            <person name="Fauchery L."/>
            <person name="Girlanda M."/>
            <person name="Hayes R.D."/>
            <person name="Keri Z."/>
            <person name="LaButti K."/>
            <person name="Lipzen A."/>
            <person name="Lombard V."/>
            <person name="Magnuson J."/>
            <person name="Maillard F."/>
            <person name="Murat C."/>
            <person name="Nolan M."/>
            <person name="Ohm R.A."/>
            <person name="Pangilinan J."/>
            <person name="Pereira M.F."/>
            <person name="Perotto S."/>
            <person name="Peter M."/>
            <person name="Pfister S."/>
            <person name="Riley R."/>
            <person name="Sitrit Y."/>
            <person name="Stielow J.B."/>
            <person name="Szollosi G."/>
            <person name="Zifcakova L."/>
            <person name="Stursova M."/>
            <person name="Spatafora J.W."/>
            <person name="Tedersoo L."/>
            <person name="Vaario L.M."/>
            <person name="Yamada A."/>
            <person name="Yan M."/>
            <person name="Wang P."/>
            <person name="Xu J."/>
            <person name="Bruns T."/>
            <person name="Baldrian P."/>
            <person name="Vilgalys R."/>
            <person name="Dunand C."/>
            <person name="Henrissat B."/>
            <person name="Grigoriev I.V."/>
            <person name="Hibbett D."/>
            <person name="Nagy L.G."/>
            <person name="Martin F.M."/>
        </authorList>
    </citation>
    <scope>NUCLEOTIDE SEQUENCE</scope>
    <source>
        <strain evidence="1">UH-Tt-Lm1</strain>
    </source>
</reference>
<evidence type="ECO:0000313" key="1">
    <source>
        <dbReference type="EMBL" id="KAF9791127.1"/>
    </source>
</evidence>
<organism evidence="1 2">
    <name type="scientific">Thelephora terrestris</name>
    <dbReference type="NCBI Taxonomy" id="56493"/>
    <lineage>
        <taxon>Eukaryota</taxon>
        <taxon>Fungi</taxon>
        <taxon>Dikarya</taxon>
        <taxon>Basidiomycota</taxon>
        <taxon>Agaricomycotina</taxon>
        <taxon>Agaricomycetes</taxon>
        <taxon>Thelephorales</taxon>
        <taxon>Thelephoraceae</taxon>
        <taxon>Thelephora</taxon>
    </lineage>
</organism>
<name>A0A9P6HP36_9AGAM</name>
<dbReference type="Proteomes" id="UP000736335">
    <property type="component" value="Unassembled WGS sequence"/>
</dbReference>
<dbReference type="AlphaFoldDB" id="A0A9P6HP36"/>
<dbReference type="EMBL" id="WIUZ02000002">
    <property type="protein sequence ID" value="KAF9791127.1"/>
    <property type="molecule type" value="Genomic_DNA"/>
</dbReference>
<dbReference type="OrthoDB" id="10540881at2759"/>
<keyword evidence="2" id="KW-1185">Reference proteome</keyword>
<protein>
    <submittedName>
        <fullName evidence="1">Uncharacterized protein</fullName>
    </submittedName>
</protein>
<evidence type="ECO:0000313" key="2">
    <source>
        <dbReference type="Proteomes" id="UP000736335"/>
    </source>
</evidence>
<reference evidence="1" key="2">
    <citation type="submission" date="2020-11" db="EMBL/GenBank/DDBJ databases">
        <authorList>
            <consortium name="DOE Joint Genome Institute"/>
            <person name="Kuo A."/>
            <person name="Miyauchi S."/>
            <person name="Kiss E."/>
            <person name="Drula E."/>
            <person name="Kohler A."/>
            <person name="Sanchez-Garcia M."/>
            <person name="Andreopoulos B."/>
            <person name="Barry K.W."/>
            <person name="Bonito G."/>
            <person name="Buee M."/>
            <person name="Carver A."/>
            <person name="Chen C."/>
            <person name="Cichocki N."/>
            <person name="Clum A."/>
            <person name="Culley D."/>
            <person name="Crous P.W."/>
            <person name="Fauchery L."/>
            <person name="Girlanda M."/>
            <person name="Hayes R."/>
            <person name="Keri Z."/>
            <person name="Labutti K."/>
            <person name="Lipzen A."/>
            <person name="Lombard V."/>
            <person name="Magnuson J."/>
            <person name="Maillard F."/>
            <person name="Morin E."/>
            <person name="Murat C."/>
            <person name="Nolan M."/>
            <person name="Ohm R."/>
            <person name="Pangilinan J."/>
            <person name="Pereira M."/>
            <person name="Perotto S."/>
            <person name="Peter M."/>
            <person name="Riley R."/>
            <person name="Sitrit Y."/>
            <person name="Stielow B."/>
            <person name="Szollosi G."/>
            <person name="Zifcakova L."/>
            <person name="Stursova M."/>
            <person name="Spatafora J.W."/>
            <person name="Tedersoo L."/>
            <person name="Vaario L.-M."/>
            <person name="Yamada A."/>
            <person name="Yan M."/>
            <person name="Wang P."/>
            <person name="Xu J."/>
            <person name="Bruns T."/>
            <person name="Baldrian P."/>
            <person name="Vilgalys R."/>
            <person name="Henrissat B."/>
            <person name="Grigoriev I.V."/>
            <person name="Hibbett D."/>
            <person name="Nagy L.G."/>
            <person name="Martin F.M."/>
        </authorList>
    </citation>
    <scope>NUCLEOTIDE SEQUENCE</scope>
    <source>
        <strain evidence="1">UH-Tt-Lm1</strain>
    </source>
</reference>